<evidence type="ECO:0000313" key="3">
    <source>
        <dbReference type="Proteomes" id="UP001153269"/>
    </source>
</evidence>
<keyword evidence="3" id="KW-1185">Reference proteome</keyword>
<reference evidence="2" key="1">
    <citation type="submission" date="2020-03" db="EMBL/GenBank/DDBJ databases">
        <authorList>
            <person name="Weist P."/>
        </authorList>
    </citation>
    <scope>NUCLEOTIDE SEQUENCE</scope>
</reference>
<feature type="region of interest" description="Disordered" evidence="1">
    <location>
        <begin position="77"/>
        <end position="113"/>
    </location>
</feature>
<name>A0A9N7TRZ1_PLEPL</name>
<accession>A0A9N7TRZ1</accession>
<gene>
    <name evidence="2" type="ORF">PLEPLA_LOCUS5324</name>
</gene>
<protein>
    <submittedName>
        <fullName evidence="2">Uncharacterized protein</fullName>
    </submittedName>
</protein>
<proteinExistence type="predicted"/>
<comment type="caution">
    <text evidence="2">The sequence shown here is derived from an EMBL/GenBank/DDBJ whole genome shotgun (WGS) entry which is preliminary data.</text>
</comment>
<feature type="compositionally biased region" description="Basic and acidic residues" evidence="1">
    <location>
        <begin position="87"/>
        <end position="103"/>
    </location>
</feature>
<organism evidence="2 3">
    <name type="scientific">Pleuronectes platessa</name>
    <name type="common">European plaice</name>
    <dbReference type="NCBI Taxonomy" id="8262"/>
    <lineage>
        <taxon>Eukaryota</taxon>
        <taxon>Metazoa</taxon>
        <taxon>Chordata</taxon>
        <taxon>Craniata</taxon>
        <taxon>Vertebrata</taxon>
        <taxon>Euteleostomi</taxon>
        <taxon>Actinopterygii</taxon>
        <taxon>Neopterygii</taxon>
        <taxon>Teleostei</taxon>
        <taxon>Neoteleostei</taxon>
        <taxon>Acanthomorphata</taxon>
        <taxon>Carangaria</taxon>
        <taxon>Pleuronectiformes</taxon>
        <taxon>Pleuronectoidei</taxon>
        <taxon>Pleuronectidae</taxon>
        <taxon>Pleuronectes</taxon>
    </lineage>
</organism>
<evidence type="ECO:0000313" key="2">
    <source>
        <dbReference type="EMBL" id="CAB1417519.1"/>
    </source>
</evidence>
<dbReference type="EMBL" id="CADEAL010000269">
    <property type="protein sequence ID" value="CAB1417519.1"/>
    <property type="molecule type" value="Genomic_DNA"/>
</dbReference>
<feature type="region of interest" description="Disordered" evidence="1">
    <location>
        <begin position="1"/>
        <end position="24"/>
    </location>
</feature>
<evidence type="ECO:0000256" key="1">
    <source>
        <dbReference type="SAM" id="MobiDB-lite"/>
    </source>
</evidence>
<dbReference type="AlphaFoldDB" id="A0A9N7TRZ1"/>
<sequence>MGTLGPPVAVPKEGEPHRSRDGEGGIRLARVTQSPFEALSEFSCIGHTKWLRWSVVAAQGVLRLRALDQEPVVLEEEDEPSVGYEGKPAHVDAPDVTKGKERNIAAGATGLNE</sequence>
<dbReference type="Proteomes" id="UP001153269">
    <property type="component" value="Unassembled WGS sequence"/>
</dbReference>
<feature type="compositionally biased region" description="Basic and acidic residues" evidence="1">
    <location>
        <begin position="12"/>
        <end position="24"/>
    </location>
</feature>